<dbReference type="AlphaFoldDB" id="A0A9Q8L660"/>
<dbReference type="PROSITE" id="PS51645">
    <property type="entry name" value="PHR_CRY_ALPHA_BETA"/>
    <property type="match status" value="1"/>
</dbReference>
<evidence type="ECO:0000256" key="1">
    <source>
        <dbReference type="ARBA" id="ARBA00005862"/>
    </source>
</evidence>
<dbReference type="GO" id="GO:0003684">
    <property type="term" value="F:damaged DNA binding"/>
    <property type="evidence" value="ECO:0007669"/>
    <property type="project" value="TreeGrafter"/>
</dbReference>
<feature type="domain" description="Photolyase/cryptochrome alpha/beta" evidence="8">
    <location>
        <begin position="3"/>
        <end position="168"/>
    </location>
</feature>
<accession>A0A9Q8L660</accession>
<name>A0A9Q8L660_PASFU</name>
<dbReference type="GeneID" id="71981149"/>
<dbReference type="PANTHER" id="PTHR11455:SF22">
    <property type="entry name" value="CRYPTOCHROME DASH"/>
    <property type="match status" value="1"/>
</dbReference>
<keyword evidence="10" id="KW-1185">Reference proteome</keyword>
<feature type="binding site" evidence="5">
    <location>
        <begin position="300"/>
        <end position="304"/>
    </location>
    <ligand>
        <name>FAD</name>
        <dbReference type="ChEBI" id="CHEBI:57692"/>
    </ligand>
</feature>
<evidence type="ECO:0000256" key="5">
    <source>
        <dbReference type="PIRSR" id="PIRSR602081-1"/>
    </source>
</evidence>
<dbReference type="InterPro" id="IPR014729">
    <property type="entry name" value="Rossmann-like_a/b/a_fold"/>
</dbReference>
<comment type="function">
    <text evidence="6">May have a photoreceptor function.</text>
</comment>
<feature type="binding site" evidence="5">
    <location>
        <position position="287"/>
    </location>
    <ligand>
        <name>FAD</name>
        <dbReference type="ChEBI" id="CHEBI:57692"/>
    </ligand>
</feature>
<dbReference type="NCBIfam" id="TIGR02765">
    <property type="entry name" value="crypto_DASH"/>
    <property type="match status" value="1"/>
</dbReference>
<dbReference type="Gene3D" id="1.10.579.10">
    <property type="entry name" value="DNA Cyclobutane Dipyrimidine Photolyase, subunit A, domain 3"/>
    <property type="match status" value="1"/>
</dbReference>
<gene>
    <name evidence="9" type="ORF">CLAFUR5_01271</name>
</gene>
<dbReference type="GO" id="GO:0000719">
    <property type="term" value="P:photoreactive repair"/>
    <property type="evidence" value="ECO:0007669"/>
    <property type="project" value="TreeGrafter"/>
</dbReference>
<dbReference type="SUPFAM" id="SSF48173">
    <property type="entry name" value="Cryptochrome/photolyase FAD-binding domain"/>
    <property type="match status" value="1"/>
</dbReference>
<keyword evidence="4 6" id="KW-0157">Chromophore</keyword>
<dbReference type="Gene3D" id="1.25.40.80">
    <property type="match status" value="1"/>
</dbReference>
<organism evidence="9 10">
    <name type="scientific">Passalora fulva</name>
    <name type="common">Tomato leaf mold</name>
    <name type="synonym">Cladosporium fulvum</name>
    <dbReference type="NCBI Taxonomy" id="5499"/>
    <lineage>
        <taxon>Eukaryota</taxon>
        <taxon>Fungi</taxon>
        <taxon>Dikarya</taxon>
        <taxon>Ascomycota</taxon>
        <taxon>Pezizomycotina</taxon>
        <taxon>Dothideomycetes</taxon>
        <taxon>Dothideomycetidae</taxon>
        <taxon>Mycosphaerellales</taxon>
        <taxon>Mycosphaerellaceae</taxon>
        <taxon>Fulvia</taxon>
    </lineage>
</organism>
<keyword evidence="3 5" id="KW-0274">FAD</keyword>
<protein>
    <recommendedName>
        <fullName evidence="6">Cryptochrome DASH</fullName>
    </recommendedName>
</protein>
<evidence type="ECO:0000256" key="3">
    <source>
        <dbReference type="ARBA" id="ARBA00022827"/>
    </source>
</evidence>
<dbReference type="GO" id="GO:0071949">
    <property type="term" value="F:FAD binding"/>
    <property type="evidence" value="ECO:0007669"/>
    <property type="project" value="TreeGrafter"/>
</dbReference>
<dbReference type="InterPro" id="IPR006050">
    <property type="entry name" value="DNA_photolyase_N"/>
</dbReference>
<reference evidence="9" key="1">
    <citation type="submission" date="2021-12" db="EMBL/GenBank/DDBJ databases">
        <authorList>
            <person name="Zaccaron A."/>
            <person name="Stergiopoulos I."/>
        </authorList>
    </citation>
    <scope>NUCLEOTIDE SEQUENCE</scope>
    <source>
        <strain evidence="9">Race5_Kim</strain>
    </source>
</reference>
<proteinExistence type="inferred from homology"/>
<evidence type="ECO:0000256" key="2">
    <source>
        <dbReference type="ARBA" id="ARBA00022630"/>
    </source>
</evidence>
<dbReference type="InterPro" id="IPR005101">
    <property type="entry name" value="Cryptochr/Photolyase_FAD-bd"/>
</dbReference>
<dbReference type="Proteomes" id="UP000756132">
    <property type="component" value="Chromosome 1"/>
</dbReference>
<reference evidence="9" key="2">
    <citation type="journal article" date="2022" name="Microb. Genom.">
        <title>A chromosome-scale genome assembly of the tomato pathogen Cladosporium fulvum reveals a compartmentalized genome architecture and the presence of a dispensable chromosome.</title>
        <authorList>
            <person name="Zaccaron A.Z."/>
            <person name="Chen L.H."/>
            <person name="Samaras A."/>
            <person name="Stergiopoulos I."/>
        </authorList>
    </citation>
    <scope>NUCLEOTIDE SEQUENCE</scope>
    <source>
        <strain evidence="9">Race5_Kim</strain>
    </source>
</reference>
<comment type="cofactor">
    <cofactor evidence="6">
        <name>(6R)-5,10-methylene-5,6,7,8-tetrahydrofolate</name>
        <dbReference type="ChEBI" id="CHEBI:15636"/>
    </cofactor>
    <text evidence="6">Binds 1 5,10-methenyltetrahydrofolate (MTHF) per subunit.</text>
</comment>
<feature type="binding site" evidence="5">
    <location>
        <begin position="471"/>
        <end position="473"/>
    </location>
    <ligand>
        <name>FAD</name>
        <dbReference type="ChEBI" id="CHEBI:57692"/>
    </ligand>
</feature>
<comment type="similarity">
    <text evidence="1 6">Belongs to the DNA photolyase class-1 family.</text>
</comment>
<comment type="cofactor">
    <cofactor evidence="5 6">
        <name>FAD</name>
        <dbReference type="ChEBI" id="CHEBI:57692"/>
    </cofactor>
    <text evidence="5 6">Binds 1 FAD per subunit.</text>
</comment>
<evidence type="ECO:0000256" key="6">
    <source>
        <dbReference type="RuleBase" id="RU367151"/>
    </source>
</evidence>
<dbReference type="Pfam" id="PF03441">
    <property type="entry name" value="FAD_binding_7"/>
    <property type="match status" value="1"/>
</dbReference>
<dbReference type="InterPro" id="IPR014133">
    <property type="entry name" value="Cry_DASH"/>
</dbReference>
<dbReference type="PANTHER" id="PTHR11455">
    <property type="entry name" value="CRYPTOCHROME"/>
    <property type="match status" value="1"/>
</dbReference>
<evidence type="ECO:0000256" key="4">
    <source>
        <dbReference type="ARBA" id="ARBA00022991"/>
    </source>
</evidence>
<evidence type="ECO:0000256" key="7">
    <source>
        <dbReference type="SAM" id="MobiDB-lite"/>
    </source>
</evidence>
<dbReference type="RefSeq" id="XP_047755835.1">
    <property type="nucleotide sequence ID" value="XM_047900419.1"/>
</dbReference>
<dbReference type="EMBL" id="CP090163">
    <property type="protein sequence ID" value="UJO11469.1"/>
    <property type="molecule type" value="Genomic_DNA"/>
</dbReference>
<dbReference type="Gene3D" id="3.40.50.620">
    <property type="entry name" value="HUPs"/>
    <property type="match status" value="1"/>
</dbReference>
<dbReference type="SUPFAM" id="SSF52425">
    <property type="entry name" value="Cryptochrome/photolyase, N-terminal domain"/>
    <property type="match status" value="1"/>
</dbReference>
<dbReference type="Pfam" id="PF00875">
    <property type="entry name" value="DNA_photolyase"/>
    <property type="match status" value="1"/>
</dbReference>
<keyword evidence="2 5" id="KW-0285">Flavoprotein</keyword>
<dbReference type="PRINTS" id="PR00147">
    <property type="entry name" value="DNAPHOTLYASE"/>
</dbReference>
<evidence type="ECO:0000259" key="8">
    <source>
        <dbReference type="PROSITE" id="PS51645"/>
    </source>
</evidence>
<evidence type="ECO:0000313" key="9">
    <source>
        <dbReference type="EMBL" id="UJO11469.1"/>
    </source>
</evidence>
<dbReference type="InterPro" id="IPR036155">
    <property type="entry name" value="Crypto/Photolyase_N_sf"/>
</dbReference>
<dbReference type="InterPro" id="IPR036134">
    <property type="entry name" value="Crypto/Photolyase_FAD-like_sf"/>
</dbReference>
<feature type="compositionally biased region" description="Basic residues" evidence="7">
    <location>
        <begin position="608"/>
        <end position="619"/>
    </location>
</feature>
<evidence type="ECO:0000313" key="10">
    <source>
        <dbReference type="Proteomes" id="UP000756132"/>
    </source>
</evidence>
<dbReference type="InterPro" id="IPR002081">
    <property type="entry name" value="Cryptochrome/DNA_photolyase_1"/>
</dbReference>
<sequence length="619" mass="70094">MQRVLVYLLRRDLRLADNPIFHELTRLNSQSKRPFTHILPVFLFPAQQVEVSGFLSSEQEKSPYPEARSATGRYWRCGKLRAKFLAESVFDLRSDLERINSGLTIRVGTVKDVVRSILDGYRERDDAEVQGLWMTSEEGWEEQIEEDNARNLMQEEKKEFKLWTDEKYFVDDRDLPLKDPRELNDVFTAFRKTVEPLRSAPRQELPKVKQLPPLPDFIPEQAKPFEIPQTLKGTIARLSKPLDKDNHLPGDPTLPNGASSAHPFIGGSKAGLERVNHLLETGSMSAYKDTRNRLLGLDFSTKLSAWLALGCITSRQIHWRMIDFEDGKGEVGKNAQGYGKGENKGTAAVRFELLWRDYMRLCTRKFGSRLFWVGGYKGDKEADSKFISSPYTNSTKNKNTGGTNDDDTRVTLERFMAGRTGTGLIDASQRELYMTGWTSNRARQNVASYLSKHLGLDWRIGAEWYEMNLIDYDLSSNWGNWQYVAGVGNDPRGAARVFNPVKQAVDYDTNGEYVRTWVPELRYVGRSTEGAGAGKGTNENQGQKDSLDSLMGVFQAWRLPAQEKKRLGLDGVEWVEKPLVHIDYSVNRRGGGGRRGGRGDRGGGNRGRGGRGRGRGEHR</sequence>
<feature type="region of interest" description="Disordered" evidence="7">
    <location>
        <begin position="585"/>
        <end position="619"/>
    </location>
</feature>
<dbReference type="OrthoDB" id="435881at2759"/>
<dbReference type="GO" id="GO:0003904">
    <property type="term" value="F:deoxyribodipyrimidine photo-lyase activity"/>
    <property type="evidence" value="ECO:0007669"/>
    <property type="project" value="TreeGrafter"/>
</dbReference>
<dbReference type="KEGG" id="ffu:CLAFUR5_01271"/>